<dbReference type="RefSeq" id="WP_182459911.1">
    <property type="nucleotide sequence ID" value="NZ_CP059732.1"/>
</dbReference>
<dbReference type="AlphaFoldDB" id="A0A7G5GUS3"/>
<dbReference type="SUPFAM" id="SSF88946">
    <property type="entry name" value="Sigma2 domain of RNA polymerase sigma factors"/>
    <property type="match status" value="1"/>
</dbReference>
<evidence type="ECO:0000259" key="6">
    <source>
        <dbReference type="Pfam" id="PF04542"/>
    </source>
</evidence>
<evidence type="ECO:0000259" key="7">
    <source>
        <dbReference type="Pfam" id="PF08281"/>
    </source>
</evidence>
<dbReference type="SUPFAM" id="SSF88659">
    <property type="entry name" value="Sigma3 and sigma4 domains of RNA polymerase sigma factors"/>
    <property type="match status" value="1"/>
</dbReference>
<keyword evidence="5" id="KW-0804">Transcription</keyword>
<dbReference type="PANTHER" id="PTHR43133">
    <property type="entry name" value="RNA POLYMERASE ECF-TYPE SIGMA FACTO"/>
    <property type="match status" value="1"/>
</dbReference>
<evidence type="ECO:0000256" key="2">
    <source>
        <dbReference type="ARBA" id="ARBA00023015"/>
    </source>
</evidence>
<feature type="domain" description="RNA polymerase sigma factor 70 region 4 type 2" evidence="7">
    <location>
        <begin position="121"/>
        <end position="173"/>
    </location>
</feature>
<dbReference type="InterPro" id="IPR036388">
    <property type="entry name" value="WH-like_DNA-bd_sf"/>
</dbReference>
<dbReference type="InterPro" id="IPR007627">
    <property type="entry name" value="RNA_pol_sigma70_r2"/>
</dbReference>
<name>A0A7G5GUS3_9BACT</name>
<evidence type="ECO:0000313" key="9">
    <source>
        <dbReference type="Proteomes" id="UP000515369"/>
    </source>
</evidence>
<evidence type="ECO:0000313" key="8">
    <source>
        <dbReference type="EMBL" id="QMW02615.1"/>
    </source>
</evidence>
<dbReference type="Pfam" id="PF04542">
    <property type="entry name" value="Sigma70_r2"/>
    <property type="match status" value="1"/>
</dbReference>
<evidence type="ECO:0000256" key="5">
    <source>
        <dbReference type="ARBA" id="ARBA00023163"/>
    </source>
</evidence>
<dbReference type="InterPro" id="IPR014284">
    <property type="entry name" value="RNA_pol_sigma-70_dom"/>
</dbReference>
<dbReference type="InterPro" id="IPR013249">
    <property type="entry name" value="RNA_pol_sigma70_r4_t2"/>
</dbReference>
<dbReference type="Gene3D" id="1.10.10.10">
    <property type="entry name" value="Winged helix-like DNA-binding domain superfamily/Winged helix DNA-binding domain"/>
    <property type="match status" value="1"/>
</dbReference>
<dbReference type="EMBL" id="CP059732">
    <property type="protein sequence ID" value="QMW02615.1"/>
    <property type="molecule type" value="Genomic_DNA"/>
</dbReference>
<dbReference type="Proteomes" id="UP000515369">
    <property type="component" value="Chromosome"/>
</dbReference>
<reference evidence="8 9" key="1">
    <citation type="submission" date="2020-07" db="EMBL/GenBank/DDBJ databases">
        <title>Spirosoma foliorum sp. nov., isolated from the leaves on the Nejang mountain Korea, Republic of.</title>
        <authorList>
            <person name="Ho H."/>
            <person name="Lee Y.-J."/>
            <person name="Nurcahyanto D.-A."/>
            <person name="Kim S.-G."/>
        </authorList>
    </citation>
    <scope>NUCLEOTIDE SEQUENCE [LARGE SCALE GENOMIC DNA]</scope>
    <source>
        <strain evidence="8 9">PL0136</strain>
    </source>
</reference>
<dbReference type="InterPro" id="IPR039425">
    <property type="entry name" value="RNA_pol_sigma-70-like"/>
</dbReference>
<keyword evidence="3" id="KW-0731">Sigma factor</keyword>
<feature type="domain" description="RNA polymerase sigma-70 region 2" evidence="6">
    <location>
        <begin position="26"/>
        <end position="92"/>
    </location>
</feature>
<proteinExistence type="inferred from homology"/>
<keyword evidence="2" id="KW-0805">Transcription regulation</keyword>
<keyword evidence="4" id="KW-0238">DNA-binding</keyword>
<keyword evidence="9" id="KW-1185">Reference proteome</keyword>
<dbReference type="GO" id="GO:0006352">
    <property type="term" value="P:DNA-templated transcription initiation"/>
    <property type="evidence" value="ECO:0007669"/>
    <property type="project" value="InterPro"/>
</dbReference>
<dbReference type="PANTHER" id="PTHR43133:SF8">
    <property type="entry name" value="RNA POLYMERASE SIGMA FACTOR HI_1459-RELATED"/>
    <property type="match status" value="1"/>
</dbReference>
<dbReference type="NCBIfam" id="TIGR02937">
    <property type="entry name" value="sigma70-ECF"/>
    <property type="match status" value="1"/>
</dbReference>
<evidence type="ECO:0000256" key="3">
    <source>
        <dbReference type="ARBA" id="ARBA00023082"/>
    </source>
</evidence>
<evidence type="ECO:0000256" key="4">
    <source>
        <dbReference type="ARBA" id="ARBA00023125"/>
    </source>
</evidence>
<dbReference type="GO" id="GO:0003677">
    <property type="term" value="F:DNA binding"/>
    <property type="evidence" value="ECO:0007669"/>
    <property type="project" value="UniProtKB-KW"/>
</dbReference>
<dbReference type="InterPro" id="IPR013324">
    <property type="entry name" value="RNA_pol_sigma_r3/r4-like"/>
</dbReference>
<organism evidence="8 9">
    <name type="scientific">Spirosoma foliorum</name>
    <dbReference type="NCBI Taxonomy" id="2710596"/>
    <lineage>
        <taxon>Bacteria</taxon>
        <taxon>Pseudomonadati</taxon>
        <taxon>Bacteroidota</taxon>
        <taxon>Cytophagia</taxon>
        <taxon>Cytophagales</taxon>
        <taxon>Cytophagaceae</taxon>
        <taxon>Spirosoma</taxon>
    </lineage>
</organism>
<dbReference type="KEGG" id="sfol:H3H32_32715"/>
<dbReference type="InterPro" id="IPR013325">
    <property type="entry name" value="RNA_pol_sigma_r2"/>
</dbReference>
<dbReference type="Pfam" id="PF08281">
    <property type="entry name" value="Sigma70_r4_2"/>
    <property type="match status" value="1"/>
</dbReference>
<dbReference type="GO" id="GO:0016987">
    <property type="term" value="F:sigma factor activity"/>
    <property type="evidence" value="ECO:0007669"/>
    <property type="project" value="UniProtKB-KW"/>
</dbReference>
<accession>A0A7G5GUS3</accession>
<dbReference type="CDD" id="cd06171">
    <property type="entry name" value="Sigma70_r4"/>
    <property type="match status" value="1"/>
</dbReference>
<gene>
    <name evidence="8" type="ORF">H3H32_32715</name>
</gene>
<sequence>MNTVLTDEETIRQYLSSKPNQCFETLYTRYVNKVYQRCLSMTKDSDKAEDFTHDIFLKAFDKLDGFQEKSSFSTWLYAIAYNYCLDQLRLSKRLNTIAINSNLEQSITESQEARLHEETLQLLKQSLNALSTNERVVLQLKYEEGMSIDEIAKLHNLSISAVKMRLKRGRERMHQFCLQQYSIQHA</sequence>
<comment type="similarity">
    <text evidence="1">Belongs to the sigma-70 factor family. ECF subfamily.</text>
</comment>
<evidence type="ECO:0000256" key="1">
    <source>
        <dbReference type="ARBA" id="ARBA00010641"/>
    </source>
</evidence>
<dbReference type="Gene3D" id="1.10.1740.10">
    <property type="match status" value="1"/>
</dbReference>
<protein>
    <submittedName>
        <fullName evidence="8">RNA polymerase sigma factor</fullName>
    </submittedName>
</protein>